<dbReference type="InterPro" id="IPR020955">
    <property type="entry name" value="Uncharacterised_Atu4866"/>
</dbReference>
<accession>A0A7W7NTI5</accession>
<gene>
    <name evidence="1" type="ORF">HNP52_004045</name>
</gene>
<reference evidence="1 2" key="1">
    <citation type="submission" date="2020-08" db="EMBL/GenBank/DDBJ databases">
        <title>Functional genomics of gut bacteria from endangered species of beetles.</title>
        <authorList>
            <person name="Carlos-Shanley C."/>
        </authorList>
    </citation>
    <scope>NUCLEOTIDE SEQUENCE [LARGE SCALE GENOMIC DNA]</scope>
    <source>
        <strain evidence="1 2">S00224</strain>
    </source>
</reference>
<dbReference type="Pfam" id="PF11512">
    <property type="entry name" value="Atu4866"/>
    <property type="match status" value="1"/>
</dbReference>
<protein>
    <submittedName>
        <fullName evidence="1">Uncharacterized protein</fullName>
    </submittedName>
</protein>
<dbReference type="Gene3D" id="2.40.128.290">
    <property type="entry name" value="Uncharacterised protein Atu4866, PF11512"/>
    <property type="match status" value="1"/>
</dbReference>
<dbReference type="InterPro" id="IPR038646">
    <property type="entry name" value="Atu4866-like_sf"/>
</dbReference>
<sequence>MAEHSYVGMWVTGDGRIRQELLANGRYDEARGSRQSAYQVRYEVMGNQVNIGTTRASRLMAYSSAIITAG</sequence>
<dbReference type="Proteomes" id="UP000575241">
    <property type="component" value="Unassembled WGS sequence"/>
</dbReference>
<evidence type="ECO:0000313" key="1">
    <source>
        <dbReference type="EMBL" id="MBB4840948.1"/>
    </source>
</evidence>
<name>A0A7W7NTI5_9SPHN</name>
<proteinExistence type="predicted"/>
<dbReference type="EMBL" id="JACHLN010000004">
    <property type="protein sequence ID" value="MBB4840948.1"/>
    <property type="molecule type" value="Genomic_DNA"/>
</dbReference>
<keyword evidence="2" id="KW-1185">Reference proteome</keyword>
<dbReference type="AlphaFoldDB" id="A0A7W7NTI5"/>
<organism evidence="1 2">
    <name type="scientific">Sphingomonas kyeonggiensis</name>
    <dbReference type="NCBI Taxonomy" id="1268553"/>
    <lineage>
        <taxon>Bacteria</taxon>
        <taxon>Pseudomonadati</taxon>
        <taxon>Pseudomonadota</taxon>
        <taxon>Alphaproteobacteria</taxon>
        <taxon>Sphingomonadales</taxon>
        <taxon>Sphingomonadaceae</taxon>
        <taxon>Sphingomonas</taxon>
    </lineage>
</organism>
<comment type="caution">
    <text evidence="1">The sequence shown here is derived from an EMBL/GenBank/DDBJ whole genome shotgun (WGS) entry which is preliminary data.</text>
</comment>
<evidence type="ECO:0000313" key="2">
    <source>
        <dbReference type="Proteomes" id="UP000575241"/>
    </source>
</evidence>